<dbReference type="HAMAP" id="MF_00102">
    <property type="entry name" value="DapB"/>
    <property type="match status" value="1"/>
</dbReference>
<keyword evidence="12" id="KW-0963">Cytoplasm</keyword>
<dbReference type="PANTHER" id="PTHR20836">
    <property type="entry name" value="DIHYDRODIPICOLINATE REDUCTASE"/>
    <property type="match status" value="1"/>
</dbReference>
<evidence type="ECO:0000313" key="17">
    <source>
        <dbReference type="Proteomes" id="UP001229955"/>
    </source>
</evidence>
<feature type="domain" description="Dihydrodipicolinate reductase N-terminal" evidence="13">
    <location>
        <begin position="3"/>
        <end position="105"/>
    </location>
</feature>
<dbReference type="InterPro" id="IPR036291">
    <property type="entry name" value="NAD(P)-bd_dom_sf"/>
</dbReference>
<keyword evidence="7 12" id="KW-0457">Lysine biosynthesis</keyword>
<sequence>MTKLAILGAGKMGKLLAQLAPESGFTLVAQLDKAETARGLTAQSLHGADVVIEFTEPQASAALVRQCAELGVPVVSGTTGWDAERALVETFVRNGKGALLWAPNFALGVHLFAKVVEEAARRFASDRAGFDAHLIETHHSKKLDAPSGTARMLAMVAERAQGKAMPVTSVRTGHVPGTHELVFDAAFEQVRLVHEARDRRVFASGALAAAKWLAGRRGVFTLDDFLGDVI</sequence>
<accession>A0AA49Q5P1</accession>
<comment type="caution">
    <text evidence="12">Was originally thought to be a dihydrodipicolinate reductase (DHDPR), catalyzing the conversion of dihydrodipicolinate to tetrahydrodipicolinate. However, it was shown in E.coli that the substrate of the enzymatic reaction is not dihydrodipicolinate (DHDP) but in fact (2S,4S)-4-hydroxy-2,3,4,5-tetrahydrodipicolinic acid (HTPA), the product released by the DapA-catalyzed reaction.</text>
</comment>
<dbReference type="InterPro" id="IPR023940">
    <property type="entry name" value="DHDPR_bac"/>
</dbReference>
<comment type="caution">
    <text evidence="12">Lacks conserved residue(s) required for the propagation of feature annotation.</text>
</comment>
<dbReference type="KEGG" id="pspc:Strain318_001674"/>
<dbReference type="InterPro" id="IPR022663">
    <property type="entry name" value="DapB_C"/>
</dbReference>
<keyword evidence="4 12" id="KW-0220">Diaminopimelate biosynthesis</keyword>
<dbReference type="Gene3D" id="3.30.360.10">
    <property type="entry name" value="Dihydrodipicolinate Reductase, domain 2"/>
    <property type="match status" value="1"/>
</dbReference>
<dbReference type="GO" id="GO:0050661">
    <property type="term" value="F:NADP binding"/>
    <property type="evidence" value="ECO:0007669"/>
    <property type="project" value="UniProtKB-UniRule"/>
</dbReference>
<comment type="catalytic activity">
    <reaction evidence="10 12">
        <text>(S)-2,3,4,5-tetrahydrodipicolinate + NADP(+) + H2O = (2S,4S)-4-hydroxy-2,3,4,5-tetrahydrodipicolinate + NADPH + H(+)</text>
        <dbReference type="Rhea" id="RHEA:35331"/>
        <dbReference type="ChEBI" id="CHEBI:15377"/>
        <dbReference type="ChEBI" id="CHEBI:15378"/>
        <dbReference type="ChEBI" id="CHEBI:16845"/>
        <dbReference type="ChEBI" id="CHEBI:57783"/>
        <dbReference type="ChEBI" id="CHEBI:58349"/>
        <dbReference type="ChEBI" id="CHEBI:67139"/>
        <dbReference type="EC" id="1.17.1.8"/>
    </reaction>
</comment>
<feature type="domain" description="Dihydrodipicolinate reductase C-terminal" evidence="14">
    <location>
        <begin position="108"/>
        <end position="226"/>
    </location>
</feature>
<reference evidence="16" key="1">
    <citation type="submission" date="2023-07" db="EMBL/GenBank/DDBJ databases">
        <authorList>
            <person name="Haufschild T."/>
            <person name="Kallscheuer N."/>
            <person name="Hammer J."/>
            <person name="Kohn T."/>
            <person name="Kabuu M."/>
            <person name="Jogler M."/>
            <person name="Wohfarth N."/>
            <person name="Heuer A."/>
            <person name="Rohde M."/>
            <person name="van Teeseling M.C.F."/>
            <person name="Jogler C."/>
        </authorList>
    </citation>
    <scope>NUCLEOTIDE SEQUENCE</scope>
    <source>
        <strain evidence="15">Strain 138</strain>
        <strain evidence="16">Strain 318</strain>
    </source>
</reference>
<name>A0AA49Q7P9_9BACT</name>
<comment type="function">
    <text evidence="12">Catalyzes the conversion of 4-hydroxy-tetrahydrodipicolinate (HTPA) to tetrahydrodipicolinate.</text>
</comment>
<evidence type="ECO:0000256" key="3">
    <source>
        <dbReference type="ARBA" id="ARBA00022857"/>
    </source>
</evidence>
<dbReference type="EMBL" id="CP130613">
    <property type="protein sequence ID" value="WKW15297.1"/>
    <property type="molecule type" value="Genomic_DNA"/>
</dbReference>
<feature type="binding site" evidence="12">
    <location>
        <position position="139"/>
    </location>
    <ligand>
        <name>(S)-2,3,4,5-tetrahydrodipicolinate</name>
        <dbReference type="ChEBI" id="CHEBI:16845"/>
    </ligand>
</feature>
<keyword evidence="6 12" id="KW-0520">NAD</keyword>
<comment type="subunit">
    <text evidence="12">Homotetramer.</text>
</comment>
<feature type="binding site" evidence="12">
    <location>
        <position position="33"/>
    </location>
    <ligand>
        <name>NADP(+)</name>
        <dbReference type="ChEBI" id="CHEBI:58349"/>
    </ligand>
</feature>
<protein>
    <recommendedName>
        <fullName evidence="9 12">4-hydroxy-tetrahydrodipicolinate reductase</fullName>
        <shortName evidence="12">HTPA reductase</shortName>
        <ecNumber evidence="9 12">1.17.1.8</ecNumber>
    </recommendedName>
</protein>
<keyword evidence="2 12" id="KW-0028">Amino-acid biosynthesis</keyword>
<dbReference type="Pfam" id="PF01113">
    <property type="entry name" value="DapB_N"/>
    <property type="match status" value="1"/>
</dbReference>
<dbReference type="Proteomes" id="UP001229955">
    <property type="component" value="Chromosome"/>
</dbReference>
<keyword evidence="17" id="KW-1185">Reference proteome</keyword>
<evidence type="ECO:0000259" key="13">
    <source>
        <dbReference type="Pfam" id="PF01113"/>
    </source>
</evidence>
<keyword evidence="5 12" id="KW-0560">Oxidoreductase</keyword>
<comment type="subcellular location">
    <subcellularLocation>
        <location evidence="12">Cytoplasm</location>
    </subcellularLocation>
</comment>
<feature type="binding site" evidence="12">
    <location>
        <begin position="77"/>
        <end position="79"/>
    </location>
    <ligand>
        <name>NAD(+)</name>
        <dbReference type="ChEBI" id="CHEBI:57540"/>
    </ligand>
</feature>
<feature type="binding site" evidence="12">
    <location>
        <position position="32"/>
    </location>
    <ligand>
        <name>NAD(+)</name>
        <dbReference type="ChEBI" id="CHEBI:57540"/>
    </ligand>
</feature>
<dbReference type="PANTHER" id="PTHR20836:SF0">
    <property type="entry name" value="4-HYDROXY-TETRAHYDRODIPICOLINATE REDUCTASE 1, CHLOROPLASTIC-RELATED"/>
    <property type="match status" value="1"/>
</dbReference>
<evidence type="ECO:0000313" key="16">
    <source>
        <dbReference type="EMBL" id="WKW15297.1"/>
    </source>
</evidence>
<keyword evidence="3 12" id="KW-0521">NADP</keyword>
<evidence type="ECO:0000256" key="5">
    <source>
        <dbReference type="ARBA" id="ARBA00023002"/>
    </source>
</evidence>
<evidence type="ECO:0000256" key="2">
    <source>
        <dbReference type="ARBA" id="ARBA00022605"/>
    </source>
</evidence>
<comment type="pathway">
    <text evidence="8 12">Amino-acid biosynthesis; L-lysine biosynthesis via DAP pathway; (S)-tetrahydrodipicolinate from L-aspartate: step 4/4.</text>
</comment>
<evidence type="ECO:0000256" key="12">
    <source>
        <dbReference type="HAMAP-Rule" id="MF_00102"/>
    </source>
</evidence>
<dbReference type="SUPFAM" id="SSF55347">
    <property type="entry name" value="Glyceraldehyde-3-phosphate dehydrogenase-like, C-terminal domain"/>
    <property type="match status" value="1"/>
</dbReference>
<dbReference type="RefSeq" id="WP_367885267.1">
    <property type="nucleotide sequence ID" value="NZ_CP130612.1"/>
</dbReference>
<evidence type="ECO:0000256" key="8">
    <source>
        <dbReference type="ARBA" id="ARBA00037922"/>
    </source>
</evidence>
<feature type="active site" description="Proton donor/acceptor" evidence="12">
    <location>
        <position position="138"/>
    </location>
</feature>
<comment type="similarity">
    <text evidence="1 12">Belongs to the DapB family.</text>
</comment>
<evidence type="ECO:0000256" key="4">
    <source>
        <dbReference type="ARBA" id="ARBA00022915"/>
    </source>
</evidence>
<comment type="catalytic activity">
    <reaction evidence="11 12">
        <text>(S)-2,3,4,5-tetrahydrodipicolinate + NAD(+) + H2O = (2S,4S)-4-hydroxy-2,3,4,5-tetrahydrodipicolinate + NADH + H(+)</text>
        <dbReference type="Rhea" id="RHEA:35323"/>
        <dbReference type="ChEBI" id="CHEBI:15377"/>
        <dbReference type="ChEBI" id="CHEBI:15378"/>
        <dbReference type="ChEBI" id="CHEBI:16845"/>
        <dbReference type="ChEBI" id="CHEBI:57540"/>
        <dbReference type="ChEBI" id="CHEBI:57945"/>
        <dbReference type="ChEBI" id="CHEBI:67139"/>
        <dbReference type="EC" id="1.17.1.8"/>
    </reaction>
</comment>
<dbReference type="GO" id="GO:0008839">
    <property type="term" value="F:4-hydroxy-tetrahydrodipicolinate reductase"/>
    <property type="evidence" value="ECO:0007669"/>
    <property type="project" value="UniProtKB-EC"/>
</dbReference>
<accession>A0AA49Q7P9</accession>
<dbReference type="GO" id="GO:0009089">
    <property type="term" value="P:lysine biosynthetic process via diaminopimelate"/>
    <property type="evidence" value="ECO:0007669"/>
    <property type="project" value="UniProtKB-UniRule"/>
</dbReference>
<organism evidence="16 17">
    <name type="scientific">Pseudogemmatithrix spongiicola</name>
    <dbReference type="NCBI Taxonomy" id="3062599"/>
    <lineage>
        <taxon>Bacteria</taxon>
        <taxon>Pseudomonadati</taxon>
        <taxon>Gemmatimonadota</taxon>
        <taxon>Gemmatimonadia</taxon>
        <taxon>Gemmatimonadales</taxon>
        <taxon>Gemmatimonadaceae</taxon>
        <taxon>Pseudogemmatithrix</taxon>
    </lineage>
</organism>
<evidence type="ECO:0000256" key="9">
    <source>
        <dbReference type="ARBA" id="ARBA00038983"/>
    </source>
</evidence>
<proteinExistence type="inferred from homology"/>
<dbReference type="CDD" id="cd02274">
    <property type="entry name" value="DHDPR_N"/>
    <property type="match status" value="1"/>
</dbReference>
<dbReference type="Pfam" id="PF05173">
    <property type="entry name" value="DapB_C"/>
    <property type="match status" value="1"/>
</dbReference>
<feature type="binding site" evidence="12">
    <location>
        <begin position="102"/>
        <end position="105"/>
    </location>
    <ligand>
        <name>NAD(+)</name>
        <dbReference type="ChEBI" id="CHEBI:57540"/>
    </ligand>
</feature>
<dbReference type="GO" id="GO:0016726">
    <property type="term" value="F:oxidoreductase activity, acting on CH or CH2 groups, NAD or NADP as acceptor"/>
    <property type="evidence" value="ECO:0007669"/>
    <property type="project" value="UniProtKB-UniRule"/>
</dbReference>
<evidence type="ECO:0000313" key="15">
    <source>
        <dbReference type="EMBL" id="WKW12390.1"/>
    </source>
</evidence>
<feature type="active site" description="Proton donor" evidence="12">
    <location>
        <position position="142"/>
    </location>
</feature>
<evidence type="ECO:0000259" key="14">
    <source>
        <dbReference type="Pfam" id="PF05173"/>
    </source>
</evidence>
<dbReference type="PIRSF" id="PIRSF000161">
    <property type="entry name" value="DHPR"/>
    <property type="match status" value="1"/>
</dbReference>
<evidence type="ECO:0000256" key="10">
    <source>
        <dbReference type="ARBA" id="ARBA00049080"/>
    </source>
</evidence>
<dbReference type="GO" id="GO:0051287">
    <property type="term" value="F:NAD binding"/>
    <property type="evidence" value="ECO:0007669"/>
    <property type="project" value="UniProtKB-UniRule"/>
</dbReference>
<evidence type="ECO:0000256" key="11">
    <source>
        <dbReference type="ARBA" id="ARBA00049396"/>
    </source>
</evidence>
<dbReference type="GO" id="GO:0019877">
    <property type="term" value="P:diaminopimelate biosynthetic process"/>
    <property type="evidence" value="ECO:0007669"/>
    <property type="project" value="UniProtKB-UniRule"/>
</dbReference>
<gene>
    <name evidence="12" type="primary">dapB</name>
    <name evidence="15" type="ORF">Strain138_001675</name>
    <name evidence="16" type="ORF">Strain318_001674</name>
</gene>
<evidence type="ECO:0000256" key="7">
    <source>
        <dbReference type="ARBA" id="ARBA00023154"/>
    </source>
</evidence>
<dbReference type="InterPro" id="IPR000846">
    <property type="entry name" value="DapB_N"/>
</dbReference>
<dbReference type="Gene3D" id="3.40.50.720">
    <property type="entry name" value="NAD(P)-binding Rossmann-like Domain"/>
    <property type="match status" value="1"/>
</dbReference>
<evidence type="ECO:0000256" key="6">
    <source>
        <dbReference type="ARBA" id="ARBA00023027"/>
    </source>
</evidence>
<dbReference type="SUPFAM" id="SSF51735">
    <property type="entry name" value="NAD(P)-binding Rossmann-fold domains"/>
    <property type="match status" value="1"/>
</dbReference>
<dbReference type="EMBL" id="CP130612">
    <property type="protein sequence ID" value="WKW12390.1"/>
    <property type="molecule type" value="Genomic_DNA"/>
</dbReference>
<dbReference type="AlphaFoldDB" id="A0AA49Q7P9"/>
<dbReference type="GO" id="GO:0005829">
    <property type="term" value="C:cytosol"/>
    <property type="evidence" value="ECO:0007669"/>
    <property type="project" value="TreeGrafter"/>
</dbReference>
<dbReference type="EC" id="1.17.1.8" evidence="9 12"/>
<feature type="binding site" evidence="12">
    <location>
        <begin position="148"/>
        <end position="149"/>
    </location>
    <ligand>
        <name>(S)-2,3,4,5-tetrahydrodipicolinate</name>
        <dbReference type="ChEBI" id="CHEBI:16845"/>
    </ligand>
</feature>
<evidence type="ECO:0000256" key="1">
    <source>
        <dbReference type="ARBA" id="ARBA00006642"/>
    </source>
</evidence>